<comment type="caution">
    <text evidence="6">The sequence shown here is derived from an EMBL/GenBank/DDBJ whole genome shotgun (WGS) entry which is preliminary data.</text>
</comment>
<keyword evidence="3" id="KW-0378">Hydrolase</keyword>
<evidence type="ECO:0000256" key="3">
    <source>
        <dbReference type="ARBA" id="ARBA00022801"/>
    </source>
</evidence>
<comment type="similarity">
    <text evidence="1">Belongs to the peptidase S1C family.</text>
</comment>
<dbReference type="SUPFAM" id="SSF50156">
    <property type="entry name" value="PDZ domain-like"/>
    <property type="match status" value="1"/>
</dbReference>
<evidence type="ECO:0000313" key="7">
    <source>
        <dbReference type="Proteomes" id="UP000619041"/>
    </source>
</evidence>
<dbReference type="Pfam" id="PF13180">
    <property type="entry name" value="PDZ_2"/>
    <property type="match status" value="1"/>
</dbReference>
<dbReference type="Gene3D" id="2.40.10.120">
    <property type="match status" value="1"/>
</dbReference>
<gene>
    <name evidence="6" type="ORF">GCM10011515_09140</name>
</gene>
<evidence type="ECO:0000313" key="6">
    <source>
        <dbReference type="EMBL" id="GGD91625.1"/>
    </source>
</evidence>
<dbReference type="InterPro" id="IPR001478">
    <property type="entry name" value="PDZ"/>
</dbReference>
<sequence length="373" mass="37514">MAGITGGAALADSIDPPAARQLMAPGAAAVAAAGAHASLADMVQAVGPSVVQIQVKSQAGDQQAGGFGPAPELQDRLGQLFGFQFPQGMPQEQAPTRGALGSGFIIDASGLVLTNNHVVEGATDVTVQLSDGRELPGKVLGRDPKIDVAVVQIEGGGRFQPIQWGDSDHIRVGDSVFAMGSPFGLGNTVTSGILSARGRDLGAGPYDDFLQVDAAINSGNSGGPLFDARGNVVGINTAILSPSGGNVGIGFAIPAHMARQVAQQIAEHGSVQRGRIGVSLQTLTPEVAQEMGVKEGKGALIAGVEPGGPAASAGLASGDVVENFAGQPIADSRDLARAVAAAKVGAHVPVKVLRDGRLLSFDLPIGTDRTANS</sequence>
<dbReference type="InterPro" id="IPR001940">
    <property type="entry name" value="Peptidase_S1C"/>
</dbReference>
<organism evidence="6 7">
    <name type="scientific">Tsuneonella deserti</name>
    <dbReference type="NCBI Taxonomy" id="2035528"/>
    <lineage>
        <taxon>Bacteria</taxon>
        <taxon>Pseudomonadati</taxon>
        <taxon>Pseudomonadota</taxon>
        <taxon>Alphaproteobacteria</taxon>
        <taxon>Sphingomonadales</taxon>
        <taxon>Erythrobacteraceae</taxon>
        <taxon>Tsuneonella</taxon>
    </lineage>
</organism>
<evidence type="ECO:0000256" key="2">
    <source>
        <dbReference type="ARBA" id="ARBA00022670"/>
    </source>
</evidence>
<evidence type="ECO:0000256" key="4">
    <source>
        <dbReference type="ARBA" id="ARBA00022825"/>
    </source>
</evidence>
<dbReference type="EMBL" id="BMKL01000001">
    <property type="protein sequence ID" value="GGD91625.1"/>
    <property type="molecule type" value="Genomic_DNA"/>
</dbReference>
<dbReference type="PRINTS" id="PR00834">
    <property type="entry name" value="PROTEASES2C"/>
</dbReference>
<accession>A0ABQ1S315</accession>
<keyword evidence="4" id="KW-0720">Serine protease</keyword>
<protein>
    <recommendedName>
        <fullName evidence="5">PDZ domain-containing protein</fullName>
    </recommendedName>
</protein>
<evidence type="ECO:0000259" key="5">
    <source>
        <dbReference type="PROSITE" id="PS50106"/>
    </source>
</evidence>
<dbReference type="InterPro" id="IPR036034">
    <property type="entry name" value="PDZ_sf"/>
</dbReference>
<feature type="domain" description="PDZ" evidence="5">
    <location>
        <begin position="260"/>
        <end position="356"/>
    </location>
</feature>
<evidence type="ECO:0000256" key="1">
    <source>
        <dbReference type="ARBA" id="ARBA00010541"/>
    </source>
</evidence>
<reference evidence="7" key="1">
    <citation type="journal article" date="2019" name="Int. J. Syst. Evol. Microbiol.">
        <title>The Global Catalogue of Microorganisms (GCM) 10K type strain sequencing project: providing services to taxonomists for standard genome sequencing and annotation.</title>
        <authorList>
            <consortium name="The Broad Institute Genomics Platform"/>
            <consortium name="The Broad Institute Genome Sequencing Center for Infectious Disease"/>
            <person name="Wu L."/>
            <person name="Ma J."/>
        </authorList>
    </citation>
    <scope>NUCLEOTIDE SEQUENCE [LARGE SCALE GENOMIC DNA]</scope>
    <source>
        <strain evidence="7">CGMCC 1.15959</strain>
    </source>
</reference>
<dbReference type="InterPro" id="IPR009003">
    <property type="entry name" value="Peptidase_S1_PA"/>
</dbReference>
<dbReference type="Gene3D" id="2.30.42.10">
    <property type="match status" value="1"/>
</dbReference>
<dbReference type="Proteomes" id="UP000619041">
    <property type="component" value="Unassembled WGS sequence"/>
</dbReference>
<dbReference type="PROSITE" id="PS50106">
    <property type="entry name" value="PDZ"/>
    <property type="match status" value="1"/>
</dbReference>
<proteinExistence type="inferred from homology"/>
<keyword evidence="2" id="KW-0645">Protease</keyword>
<dbReference type="PANTHER" id="PTHR22939">
    <property type="entry name" value="SERINE PROTEASE FAMILY S1C HTRA-RELATED"/>
    <property type="match status" value="1"/>
</dbReference>
<dbReference type="Pfam" id="PF13365">
    <property type="entry name" value="Trypsin_2"/>
    <property type="match status" value="1"/>
</dbReference>
<dbReference type="SMART" id="SM00228">
    <property type="entry name" value="PDZ"/>
    <property type="match status" value="1"/>
</dbReference>
<name>A0ABQ1S315_9SPHN</name>
<keyword evidence="7" id="KW-1185">Reference proteome</keyword>
<dbReference type="SUPFAM" id="SSF50494">
    <property type="entry name" value="Trypsin-like serine proteases"/>
    <property type="match status" value="1"/>
</dbReference>
<dbReference type="PANTHER" id="PTHR22939:SF129">
    <property type="entry name" value="SERINE PROTEASE HTRA2, MITOCHONDRIAL"/>
    <property type="match status" value="1"/>
</dbReference>